<name>A0AAD4QU05_9BILA</name>
<dbReference type="EMBL" id="JAKKPZ010000134">
    <property type="protein sequence ID" value="KAI1700792.1"/>
    <property type="molecule type" value="Genomic_DNA"/>
</dbReference>
<protein>
    <submittedName>
        <fullName evidence="2">Uncharacterized protein</fullName>
    </submittedName>
</protein>
<evidence type="ECO:0000313" key="3">
    <source>
        <dbReference type="Proteomes" id="UP001201812"/>
    </source>
</evidence>
<feature type="region of interest" description="Disordered" evidence="1">
    <location>
        <begin position="55"/>
        <end position="85"/>
    </location>
</feature>
<sequence length="145" mass="15756">MNLLVVSGTTVYPASEYSAAGYAPSAAGTESTLYPNSDLTESDLTIVPTDQHYEENGYYSESDADSDTIYEEDEEEHYEPAPLPDFYKGADGKTYTSGGWEVAVSAVNPNMVTTADLTYGTKNAYQLSSGGAAKYLNNTWKEKQK</sequence>
<comment type="caution">
    <text evidence="2">The sequence shown here is derived from an EMBL/GenBank/DDBJ whole genome shotgun (WGS) entry which is preliminary data.</text>
</comment>
<gene>
    <name evidence="2" type="ORF">DdX_16480</name>
</gene>
<evidence type="ECO:0000313" key="2">
    <source>
        <dbReference type="EMBL" id="KAI1700792.1"/>
    </source>
</evidence>
<proteinExistence type="predicted"/>
<dbReference type="Proteomes" id="UP001201812">
    <property type="component" value="Unassembled WGS sequence"/>
</dbReference>
<feature type="compositionally biased region" description="Acidic residues" evidence="1">
    <location>
        <begin position="62"/>
        <end position="77"/>
    </location>
</feature>
<evidence type="ECO:0000256" key="1">
    <source>
        <dbReference type="SAM" id="MobiDB-lite"/>
    </source>
</evidence>
<keyword evidence="3" id="KW-1185">Reference proteome</keyword>
<accession>A0AAD4QU05</accession>
<dbReference type="AlphaFoldDB" id="A0AAD4QU05"/>
<organism evidence="2 3">
    <name type="scientific">Ditylenchus destructor</name>
    <dbReference type="NCBI Taxonomy" id="166010"/>
    <lineage>
        <taxon>Eukaryota</taxon>
        <taxon>Metazoa</taxon>
        <taxon>Ecdysozoa</taxon>
        <taxon>Nematoda</taxon>
        <taxon>Chromadorea</taxon>
        <taxon>Rhabditida</taxon>
        <taxon>Tylenchina</taxon>
        <taxon>Tylenchomorpha</taxon>
        <taxon>Sphaerularioidea</taxon>
        <taxon>Anguinidae</taxon>
        <taxon>Anguininae</taxon>
        <taxon>Ditylenchus</taxon>
    </lineage>
</organism>
<reference evidence="2" key="1">
    <citation type="submission" date="2022-01" db="EMBL/GenBank/DDBJ databases">
        <title>Genome Sequence Resource for Two Populations of Ditylenchus destructor, the Migratory Endoparasitic Phytonematode.</title>
        <authorList>
            <person name="Zhang H."/>
            <person name="Lin R."/>
            <person name="Xie B."/>
        </authorList>
    </citation>
    <scope>NUCLEOTIDE SEQUENCE</scope>
    <source>
        <strain evidence="2">BazhouSP</strain>
    </source>
</reference>